<evidence type="ECO:0000256" key="2">
    <source>
        <dbReference type="ARBA" id="ARBA00005979"/>
    </source>
</evidence>
<dbReference type="GO" id="GO:0010181">
    <property type="term" value="F:FMN binding"/>
    <property type="evidence" value="ECO:0007669"/>
    <property type="project" value="InterPro"/>
</dbReference>
<dbReference type="Pfam" id="PF00724">
    <property type="entry name" value="Oxidored_FMN"/>
    <property type="match status" value="1"/>
</dbReference>
<evidence type="ECO:0000313" key="6">
    <source>
        <dbReference type="Proteomes" id="UP000199531"/>
    </source>
</evidence>
<sequence>MPQLFDSYPLSGHTLANRTVMAPMTRARSPSHVPDEMVATYYRQRASAGLIVTEGVPVSPAAHGVLYVPGIYTPEQVAGWRKVTEAVHAEGGVIFAQLWHVGRASHASLQADGQAPVSSTSQASDKIMVFALDAEGKPGFIPATPPRAMTTAEVQQTVQDFAQAAANAIEAGFDGIEIHSANGYLLEQFLNPVVNDRTDQYGADTMENRCRFVLEIVDAVIDRIGAQRTGIRFSPWGNFNDMPAYDETAQTYLYLAGEMANREVAYVHLMDQHVGQGRPDASGINLDYLQLMRAAYPRGALILAGNMTLDTGNRLLEAGVLDLVGFGQPFISNPDLVERLRNGWPLATPNRKTYYGGGAEGYTDYPAYDPAAAS</sequence>
<dbReference type="AlphaFoldDB" id="A0A1H8CR81"/>
<evidence type="ECO:0000256" key="1">
    <source>
        <dbReference type="ARBA" id="ARBA00001917"/>
    </source>
</evidence>
<evidence type="ECO:0000256" key="3">
    <source>
        <dbReference type="ARBA" id="ARBA00023002"/>
    </source>
</evidence>
<dbReference type="RefSeq" id="WP_091812621.1">
    <property type="nucleotide sequence ID" value="NZ_FOCW01000001.1"/>
</dbReference>
<keyword evidence="3" id="KW-0560">Oxidoreductase</keyword>
<feature type="domain" description="NADH:flavin oxidoreductase/NADH oxidase N-terminal" evidence="4">
    <location>
        <begin position="4"/>
        <end position="345"/>
    </location>
</feature>
<dbReference type="GO" id="GO:0016628">
    <property type="term" value="F:oxidoreductase activity, acting on the CH-CH group of donors, NAD or NADP as acceptor"/>
    <property type="evidence" value="ECO:0007669"/>
    <property type="project" value="UniProtKB-ARBA"/>
</dbReference>
<dbReference type="Proteomes" id="UP000199531">
    <property type="component" value="Unassembled WGS sequence"/>
</dbReference>
<dbReference type="STRING" id="1121117.SAMN02745977_00001"/>
<dbReference type="InterPro" id="IPR001155">
    <property type="entry name" value="OxRdtase_FMN_N"/>
</dbReference>
<dbReference type="Gene3D" id="3.20.20.70">
    <property type="entry name" value="Aldolase class I"/>
    <property type="match status" value="1"/>
</dbReference>
<dbReference type="GO" id="GO:0005829">
    <property type="term" value="C:cytosol"/>
    <property type="evidence" value="ECO:0007669"/>
    <property type="project" value="UniProtKB-ARBA"/>
</dbReference>
<dbReference type="PANTHER" id="PTHR22893">
    <property type="entry name" value="NADH OXIDOREDUCTASE-RELATED"/>
    <property type="match status" value="1"/>
</dbReference>
<organism evidence="5 6">
    <name type="scientific">Brachymonas denitrificans DSM 15123</name>
    <dbReference type="NCBI Taxonomy" id="1121117"/>
    <lineage>
        <taxon>Bacteria</taxon>
        <taxon>Pseudomonadati</taxon>
        <taxon>Pseudomonadota</taxon>
        <taxon>Betaproteobacteria</taxon>
        <taxon>Burkholderiales</taxon>
        <taxon>Comamonadaceae</taxon>
        <taxon>Brachymonas</taxon>
    </lineage>
</organism>
<gene>
    <name evidence="5" type="ORF">SAMN02745977_00001</name>
</gene>
<protein>
    <submittedName>
        <fullName evidence="5">2,4-dienoyl-CoA reductase</fullName>
    </submittedName>
</protein>
<proteinExistence type="inferred from homology"/>
<keyword evidence="6" id="KW-1185">Reference proteome</keyword>
<evidence type="ECO:0000313" key="5">
    <source>
        <dbReference type="EMBL" id="SEM96798.1"/>
    </source>
</evidence>
<comment type="similarity">
    <text evidence="2">Belongs to the NADH:flavin oxidoreductase/NADH oxidase family.</text>
</comment>
<accession>A0A1H8CR81</accession>
<dbReference type="EMBL" id="FOCW01000001">
    <property type="protein sequence ID" value="SEM96798.1"/>
    <property type="molecule type" value="Genomic_DNA"/>
</dbReference>
<dbReference type="InterPro" id="IPR013785">
    <property type="entry name" value="Aldolase_TIM"/>
</dbReference>
<comment type="cofactor">
    <cofactor evidence="1">
        <name>FMN</name>
        <dbReference type="ChEBI" id="CHEBI:58210"/>
    </cofactor>
</comment>
<dbReference type="CDD" id="cd02933">
    <property type="entry name" value="OYE_like_FMN"/>
    <property type="match status" value="1"/>
</dbReference>
<dbReference type="FunFam" id="3.20.20.70:FF:000059">
    <property type="entry name" value="N-ethylmaleimide reductase, FMN-linked"/>
    <property type="match status" value="1"/>
</dbReference>
<dbReference type="SUPFAM" id="SSF51395">
    <property type="entry name" value="FMN-linked oxidoreductases"/>
    <property type="match status" value="1"/>
</dbReference>
<evidence type="ECO:0000259" key="4">
    <source>
        <dbReference type="Pfam" id="PF00724"/>
    </source>
</evidence>
<reference evidence="5" key="1">
    <citation type="submission" date="2016-10" db="EMBL/GenBank/DDBJ databases">
        <authorList>
            <person name="de Groot N.N."/>
        </authorList>
    </citation>
    <scope>NUCLEOTIDE SEQUENCE [LARGE SCALE GENOMIC DNA]</scope>
    <source>
        <strain evidence="5">DSM 15123</strain>
    </source>
</reference>
<name>A0A1H8CR81_9BURK</name>
<dbReference type="InterPro" id="IPR045247">
    <property type="entry name" value="Oye-like"/>
</dbReference>
<dbReference type="OrthoDB" id="8985337at2"/>
<dbReference type="PANTHER" id="PTHR22893:SF91">
    <property type="entry name" value="NADPH DEHYDROGENASE 2-RELATED"/>
    <property type="match status" value="1"/>
</dbReference>